<gene>
    <name evidence="2" type="ORF">GOODEAATRI_034676</name>
</gene>
<organism evidence="2 3">
    <name type="scientific">Goodea atripinnis</name>
    <dbReference type="NCBI Taxonomy" id="208336"/>
    <lineage>
        <taxon>Eukaryota</taxon>
        <taxon>Metazoa</taxon>
        <taxon>Chordata</taxon>
        <taxon>Craniata</taxon>
        <taxon>Vertebrata</taxon>
        <taxon>Euteleostomi</taxon>
        <taxon>Actinopterygii</taxon>
        <taxon>Neopterygii</taxon>
        <taxon>Teleostei</taxon>
        <taxon>Neoteleostei</taxon>
        <taxon>Acanthomorphata</taxon>
        <taxon>Ovalentaria</taxon>
        <taxon>Atherinomorphae</taxon>
        <taxon>Cyprinodontiformes</taxon>
        <taxon>Goodeidae</taxon>
        <taxon>Goodea</taxon>
    </lineage>
</organism>
<name>A0ABV0P040_9TELE</name>
<evidence type="ECO:0000256" key="1">
    <source>
        <dbReference type="SAM" id="Phobius"/>
    </source>
</evidence>
<sequence>NHTWFCSAGNKEDGGNRNGLIVDLVLLLFLFCCALKAEIFIIQPNPPPLSEAEGENMTGP</sequence>
<dbReference type="Proteomes" id="UP001476798">
    <property type="component" value="Unassembled WGS sequence"/>
</dbReference>
<accession>A0ABV0P040</accession>
<feature type="non-terminal residue" evidence="2">
    <location>
        <position position="1"/>
    </location>
</feature>
<keyword evidence="1" id="KW-0472">Membrane</keyword>
<feature type="transmembrane region" description="Helical" evidence="1">
    <location>
        <begin position="20"/>
        <end position="42"/>
    </location>
</feature>
<keyword evidence="1" id="KW-1133">Transmembrane helix</keyword>
<evidence type="ECO:0000313" key="3">
    <source>
        <dbReference type="Proteomes" id="UP001476798"/>
    </source>
</evidence>
<keyword evidence="3" id="KW-1185">Reference proteome</keyword>
<dbReference type="EMBL" id="JAHRIO010059969">
    <property type="protein sequence ID" value="MEQ2177063.1"/>
    <property type="molecule type" value="Genomic_DNA"/>
</dbReference>
<proteinExistence type="predicted"/>
<reference evidence="2 3" key="1">
    <citation type="submission" date="2021-06" db="EMBL/GenBank/DDBJ databases">
        <authorList>
            <person name="Palmer J.M."/>
        </authorList>
    </citation>
    <scope>NUCLEOTIDE SEQUENCE [LARGE SCALE GENOMIC DNA]</scope>
    <source>
        <strain evidence="2 3">GA_2019</strain>
        <tissue evidence="2">Muscle</tissue>
    </source>
</reference>
<keyword evidence="1" id="KW-0812">Transmembrane</keyword>
<evidence type="ECO:0000313" key="2">
    <source>
        <dbReference type="EMBL" id="MEQ2177063.1"/>
    </source>
</evidence>
<protein>
    <submittedName>
        <fullName evidence="2">Uncharacterized protein</fullName>
    </submittedName>
</protein>
<comment type="caution">
    <text evidence="2">The sequence shown here is derived from an EMBL/GenBank/DDBJ whole genome shotgun (WGS) entry which is preliminary data.</text>
</comment>